<keyword evidence="3 6" id="KW-1133">Transmembrane helix</keyword>
<evidence type="ECO:0000256" key="2">
    <source>
        <dbReference type="ARBA" id="ARBA00022692"/>
    </source>
</evidence>
<dbReference type="InterPro" id="IPR051784">
    <property type="entry name" value="Nod_factor_ABC_transporter"/>
</dbReference>
<dbReference type="Pfam" id="PF01061">
    <property type="entry name" value="ABC2_membrane"/>
    <property type="match status" value="1"/>
</dbReference>
<keyword evidence="6" id="KW-1003">Cell membrane</keyword>
<evidence type="ECO:0000256" key="5">
    <source>
        <dbReference type="ARBA" id="ARBA00023251"/>
    </source>
</evidence>
<evidence type="ECO:0000256" key="6">
    <source>
        <dbReference type="RuleBase" id="RU361157"/>
    </source>
</evidence>
<dbReference type="EMBL" id="BOPF01000013">
    <property type="protein sequence ID" value="GIJ47084.1"/>
    <property type="molecule type" value="Genomic_DNA"/>
</dbReference>
<gene>
    <name evidence="8" type="ORF">Val02_39700</name>
</gene>
<dbReference type="PRINTS" id="PR00164">
    <property type="entry name" value="ABC2TRNSPORT"/>
</dbReference>
<keyword evidence="6" id="KW-0813">Transport</keyword>
<feature type="transmembrane region" description="Helical" evidence="6">
    <location>
        <begin position="166"/>
        <end position="187"/>
    </location>
</feature>
<comment type="caution">
    <text evidence="8">The sequence shown here is derived from an EMBL/GenBank/DDBJ whole genome shotgun (WGS) entry which is preliminary data.</text>
</comment>
<sequence>MVTTALALPRAARRIDEGLRRSLAVTGRNATLARHLGYWWLLASGFFEPLLYLLSIGFGVGALVGELPLPDGRTVPYAEFVAPAMLASSAMNGAIAESTMNLFAKMKHMRLYDAVLATPVTPVEVAVGELIWATVRGGMYCAAFLVIMVAMGLTTVWGALLAFPATLLVCFAFGGAGMLLATFMKGWQDFDYLMAAQFALFLFSGTFAPVDSFPTVARWLMELTPLYHGVELVRAATTGTFQWVLLWHLAYLVALLVVTLRFAGRRMGGLLLK</sequence>
<feature type="domain" description="ABC transmembrane type-2" evidence="7">
    <location>
        <begin position="40"/>
        <end position="267"/>
    </location>
</feature>
<dbReference type="PIRSF" id="PIRSF006648">
    <property type="entry name" value="DrrB"/>
    <property type="match status" value="1"/>
</dbReference>
<dbReference type="PANTHER" id="PTHR43229:SF2">
    <property type="entry name" value="NODULATION PROTEIN J"/>
    <property type="match status" value="1"/>
</dbReference>
<evidence type="ECO:0000313" key="9">
    <source>
        <dbReference type="Proteomes" id="UP000619260"/>
    </source>
</evidence>
<reference evidence="8" key="1">
    <citation type="submission" date="2021-01" db="EMBL/GenBank/DDBJ databases">
        <title>Whole genome shotgun sequence of Virgisporangium aliadipatigenens NBRC 105644.</title>
        <authorList>
            <person name="Komaki H."/>
            <person name="Tamura T."/>
        </authorList>
    </citation>
    <scope>NUCLEOTIDE SEQUENCE</scope>
    <source>
        <strain evidence="8">NBRC 105644</strain>
    </source>
</reference>
<feature type="transmembrane region" description="Helical" evidence="6">
    <location>
        <begin position="241"/>
        <end position="263"/>
    </location>
</feature>
<name>A0A8J3YKH2_9ACTN</name>
<dbReference type="PROSITE" id="PS51012">
    <property type="entry name" value="ABC_TM2"/>
    <property type="match status" value="1"/>
</dbReference>
<keyword evidence="2 6" id="KW-0812">Transmembrane</keyword>
<dbReference type="GO" id="GO:0043190">
    <property type="term" value="C:ATP-binding cassette (ABC) transporter complex"/>
    <property type="evidence" value="ECO:0007669"/>
    <property type="project" value="InterPro"/>
</dbReference>
<dbReference type="InterPro" id="IPR013525">
    <property type="entry name" value="ABC2_TM"/>
</dbReference>
<feature type="transmembrane region" description="Helical" evidence="6">
    <location>
        <begin position="38"/>
        <end position="60"/>
    </location>
</feature>
<evidence type="ECO:0000259" key="7">
    <source>
        <dbReference type="PROSITE" id="PS51012"/>
    </source>
</evidence>
<dbReference type="PANTHER" id="PTHR43229">
    <property type="entry name" value="NODULATION PROTEIN J"/>
    <property type="match status" value="1"/>
</dbReference>
<organism evidence="8 9">
    <name type="scientific">Virgisporangium aliadipatigenens</name>
    <dbReference type="NCBI Taxonomy" id="741659"/>
    <lineage>
        <taxon>Bacteria</taxon>
        <taxon>Bacillati</taxon>
        <taxon>Actinomycetota</taxon>
        <taxon>Actinomycetes</taxon>
        <taxon>Micromonosporales</taxon>
        <taxon>Micromonosporaceae</taxon>
        <taxon>Virgisporangium</taxon>
    </lineage>
</organism>
<evidence type="ECO:0000256" key="4">
    <source>
        <dbReference type="ARBA" id="ARBA00023136"/>
    </source>
</evidence>
<evidence type="ECO:0000256" key="3">
    <source>
        <dbReference type="ARBA" id="ARBA00022989"/>
    </source>
</evidence>
<evidence type="ECO:0000313" key="8">
    <source>
        <dbReference type="EMBL" id="GIJ47084.1"/>
    </source>
</evidence>
<feature type="transmembrane region" description="Helical" evidence="6">
    <location>
        <begin position="140"/>
        <end position="160"/>
    </location>
</feature>
<comment type="subcellular location">
    <subcellularLocation>
        <location evidence="6">Cell membrane</location>
        <topology evidence="6">Multi-pass membrane protein</topology>
    </subcellularLocation>
    <subcellularLocation>
        <location evidence="1">Membrane</location>
        <topology evidence="1">Multi-pass membrane protein</topology>
    </subcellularLocation>
</comment>
<proteinExistence type="inferred from homology"/>
<dbReference type="GO" id="GO:0046677">
    <property type="term" value="P:response to antibiotic"/>
    <property type="evidence" value="ECO:0007669"/>
    <property type="project" value="UniProtKB-KW"/>
</dbReference>
<dbReference type="Proteomes" id="UP000619260">
    <property type="component" value="Unassembled WGS sequence"/>
</dbReference>
<feature type="transmembrane region" description="Helical" evidence="6">
    <location>
        <begin position="80"/>
        <end position="103"/>
    </location>
</feature>
<comment type="similarity">
    <text evidence="6">Belongs to the ABC-2 integral membrane protein family.</text>
</comment>
<accession>A0A8J3YKH2</accession>
<dbReference type="GO" id="GO:0140359">
    <property type="term" value="F:ABC-type transporter activity"/>
    <property type="evidence" value="ECO:0007669"/>
    <property type="project" value="InterPro"/>
</dbReference>
<dbReference type="InterPro" id="IPR000412">
    <property type="entry name" value="ABC_2_transport"/>
</dbReference>
<keyword evidence="9" id="KW-1185">Reference proteome</keyword>
<feature type="transmembrane region" description="Helical" evidence="6">
    <location>
        <begin position="199"/>
        <end position="221"/>
    </location>
</feature>
<dbReference type="AlphaFoldDB" id="A0A8J3YKH2"/>
<protein>
    <recommendedName>
        <fullName evidence="6">Transport permease protein</fullName>
    </recommendedName>
</protein>
<keyword evidence="5" id="KW-0046">Antibiotic resistance</keyword>
<dbReference type="RefSeq" id="WP_203900599.1">
    <property type="nucleotide sequence ID" value="NZ_BOPF01000013.1"/>
</dbReference>
<keyword evidence="4 6" id="KW-0472">Membrane</keyword>
<dbReference type="InterPro" id="IPR047817">
    <property type="entry name" value="ABC2_TM_bact-type"/>
</dbReference>
<evidence type="ECO:0000256" key="1">
    <source>
        <dbReference type="ARBA" id="ARBA00004141"/>
    </source>
</evidence>